<dbReference type="InterPro" id="IPR037187">
    <property type="entry name" value="DnaK_N"/>
</dbReference>
<dbReference type="RefSeq" id="WP_004072679.1">
    <property type="nucleotide sequence ID" value="NZ_CM001488.1"/>
</dbReference>
<feature type="domain" description="DnaK suppressor protein DksA N-terminal" evidence="6">
    <location>
        <begin position="15"/>
        <end position="84"/>
    </location>
</feature>
<dbReference type="GO" id="GO:0008270">
    <property type="term" value="F:zinc ion binding"/>
    <property type="evidence" value="ECO:0007669"/>
    <property type="project" value="UniProtKB-KW"/>
</dbReference>
<dbReference type="PANTHER" id="PTHR33823">
    <property type="entry name" value="RNA POLYMERASE-BINDING TRANSCRIPTION FACTOR DKSA-RELATED"/>
    <property type="match status" value="1"/>
</dbReference>
<feature type="domain" description="Zinc finger DksA/TraR C4-type" evidence="5">
    <location>
        <begin position="87"/>
        <end position="122"/>
    </location>
</feature>
<proteinExistence type="predicted"/>
<sequence length="128" mass="14533">MTTEVIDPHITNEDLERFKAMLNTSMKELLEQADSAVSELILESSRDTELIDSTAADINRTMNLHLQSRKSRLIKKIKDAIKRIEEGTYGYCDICGEEISLKRLEARPVTSKCIACKEAQERMEALLS</sequence>
<dbReference type="HOGENOM" id="CLU_043144_2_2_7"/>
<dbReference type="Pfam" id="PF01258">
    <property type="entry name" value="zf-dskA_traR"/>
    <property type="match status" value="1"/>
</dbReference>
<dbReference type="PROSITE" id="PS51128">
    <property type="entry name" value="ZF_DKSA_2"/>
    <property type="match status" value="1"/>
</dbReference>
<dbReference type="STRING" id="879212.DespoDRAFT_01591"/>
<dbReference type="AlphaFoldDB" id="I5B208"/>
<keyword evidence="8" id="KW-1185">Reference proteome</keyword>
<dbReference type="Gene3D" id="1.20.120.910">
    <property type="entry name" value="DksA, coiled-coil domain"/>
    <property type="match status" value="1"/>
</dbReference>
<evidence type="ECO:0000256" key="1">
    <source>
        <dbReference type="ARBA" id="ARBA00022723"/>
    </source>
</evidence>
<dbReference type="SUPFAM" id="SSF109635">
    <property type="entry name" value="DnaK suppressor protein DksA, alpha-hairpin domain"/>
    <property type="match status" value="1"/>
</dbReference>
<name>I5B208_9BACT</name>
<keyword evidence="2" id="KW-0863">Zinc-finger</keyword>
<dbReference type="InterPro" id="IPR048489">
    <property type="entry name" value="DksA_N"/>
</dbReference>
<dbReference type="OrthoDB" id="9803742at2"/>
<dbReference type="eggNOG" id="COG1734">
    <property type="taxonomic scope" value="Bacteria"/>
</dbReference>
<accession>I5B208</accession>
<organism evidence="7 8">
    <name type="scientific">Desulfobacter postgatei 2ac9</name>
    <dbReference type="NCBI Taxonomy" id="879212"/>
    <lineage>
        <taxon>Bacteria</taxon>
        <taxon>Pseudomonadati</taxon>
        <taxon>Thermodesulfobacteriota</taxon>
        <taxon>Desulfobacteria</taxon>
        <taxon>Desulfobacterales</taxon>
        <taxon>Desulfobacteraceae</taxon>
        <taxon>Desulfobacter</taxon>
    </lineage>
</organism>
<dbReference type="Proteomes" id="UP000005778">
    <property type="component" value="Chromosome"/>
</dbReference>
<evidence type="ECO:0000313" key="8">
    <source>
        <dbReference type="Proteomes" id="UP000005778"/>
    </source>
</evidence>
<dbReference type="InterPro" id="IPR020458">
    <property type="entry name" value="Znf_DskA_TraR_CS"/>
</dbReference>
<keyword evidence="3" id="KW-0862">Zinc</keyword>
<evidence type="ECO:0000313" key="7">
    <source>
        <dbReference type="EMBL" id="EIM63521.1"/>
    </source>
</evidence>
<dbReference type="PROSITE" id="PS01102">
    <property type="entry name" value="ZF_DKSA_1"/>
    <property type="match status" value="1"/>
</dbReference>
<dbReference type="SUPFAM" id="SSF57716">
    <property type="entry name" value="Glucocorticoid receptor-like (DNA-binding domain)"/>
    <property type="match status" value="1"/>
</dbReference>
<gene>
    <name evidence="7" type="ORF">DespoDRAFT_01591</name>
</gene>
<keyword evidence="1" id="KW-0479">Metal-binding</keyword>
<protein>
    <submittedName>
        <fullName evidence="7">DnaK suppressor protein</fullName>
    </submittedName>
</protein>
<evidence type="ECO:0000256" key="2">
    <source>
        <dbReference type="ARBA" id="ARBA00022771"/>
    </source>
</evidence>
<evidence type="ECO:0000256" key="4">
    <source>
        <dbReference type="PROSITE-ProRule" id="PRU00510"/>
    </source>
</evidence>
<dbReference type="EMBL" id="CM001488">
    <property type="protein sequence ID" value="EIM63521.1"/>
    <property type="molecule type" value="Genomic_DNA"/>
</dbReference>
<reference evidence="7 8" key="2">
    <citation type="submission" date="2012-02" db="EMBL/GenBank/DDBJ databases">
        <title>Improved High-Quality Draft sequence of Desulfobacter postgatei 2ac9.</title>
        <authorList>
            <consortium name="US DOE Joint Genome Institute"/>
            <person name="Lucas S."/>
            <person name="Han J."/>
            <person name="Lapidus A."/>
            <person name="Cheng J.-F."/>
            <person name="Goodwin L."/>
            <person name="Pitluck S."/>
            <person name="Peters L."/>
            <person name="Ovchinnikova G."/>
            <person name="Held B."/>
            <person name="Detter J.C."/>
            <person name="Han C."/>
            <person name="Tapia R."/>
            <person name="Land M."/>
            <person name="Hauser L."/>
            <person name="Kyrpides N."/>
            <person name="Ivanova N."/>
            <person name="Pagani I."/>
            <person name="Orellana R."/>
            <person name="Lovley D."/>
            <person name="Woyke T."/>
        </authorList>
    </citation>
    <scope>NUCLEOTIDE SEQUENCE [LARGE SCALE GENOMIC DNA]</scope>
    <source>
        <strain evidence="7 8">2ac9</strain>
    </source>
</reference>
<dbReference type="Pfam" id="PF21157">
    <property type="entry name" value="DksA_N"/>
    <property type="match status" value="1"/>
</dbReference>
<dbReference type="InterPro" id="IPR000962">
    <property type="entry name" value="Znf_DskA_TraR"/>
</dbReference>
<evidence type="ECO:0000259" key="5">
    <source>
        <dbReference type="Pfam" id="PF01258"/>
    </source>
</evidence>
<dbReference type="PANTHER" id="PTHR33823:SF2">
    <property type="entry name" value="RNA POLYMERASE-BINDING TRANSCRIPTION FACTOR DKSA"/>
    <property type="match status" value="1"/>
</dbReference>
<evidence type="ECO:0000256" key="3">
    <source>
        <dbReference type="ARBA" id="ARBA00022833"/>
    </source>
</evidence>
<reference evidence="7 8" key="1">
    <citation type="submission" date="2011-09" db="EMBL/GenBank/DDBJ databases">
        <authorList>
            <consortium name="US DOE Joint Genome Institute (JGI-PGF)"/>
            <person name="Lucas S."/>
            <person name="Han J."/>
            <person name="Lapidus A."/>
            <person name="Cheng J.-F."/>
            <person name="Goodwin L."/>
            <person name="Pitluck S."/>
            <person name="Peters L."/>
            <person name="Land M.L."/>
            <person name="Hauser L."/>
            <person name="Orellana R."/>
            <person name="Lovley D."/>
            <person name="Woyke T.J."/>
        </authorList>
    </citation>
    <scope>NUCLEOTIDE SEQUENCE [LARGE SCALE GENOMIC DNA]</scope>
    <source>
        <strain evidence="7 8">2ac9</strain>
    </source>
</reference>
<evidence type="ECO:0000259" key="6">
    <source>
        <dbReference type="Pfam" id="PF21157"/>
    </source>
</evidence>
<feature type="zinc finger region" description="dksA C4-type" evidence="4">
    <location>
        <begin position="92"/>
        <end position="116"/>
    </location>
</feature>